<evidence type="ECO:0000313" key="1">
    <source>
        <dbReference type="EMBL" id="MBV7268740.1"/>
    </source>
</evidence>
<evidence type="ECO:0000313" key="2">
    <source>
        <dbReference type="Proteomes" id="UP001138894"/>
    </source>
</evidence>
<dbReference type="GO" id="GO:0008233">
    <property type="term" value="F:peptidase activity"/>
    <property type="evidence" value="ECO:0007669"/>
    <property type="project" value="UniProtKB-KW"/>
</dbReference>
<protein>
    <submittedName>
        <fullName evidence="1">Protease complex subunit PrcB family protein</fullName>
    </submittedName>
</protein>
<keyword evidence="2" id="KW-1185">Reference proteome</keyword>
<dbReference type="GO" id="GO:0006508">
    <property type="term" value="P:proteolysis"/>
    <property type="evidence" value="ECO:0007669"/>
    <property type="project" value="UniProtKB-KW"/>
</dbReference>
<sequence>MNKLFAILIFLFVLNCKSTENQAKMMKEDVVLIGKGNLYGSGAEGVEKQNLVISNPQEWKTLLEKLNSVNNVSNGFSETKIDFSKYDIIAVFDAVKTTGGHTLDIDVKINSENTVVEVLRKSPVGMATTAMTQPYYIAKIPKRKLPIVFE</sequence>
<dbReference type="AlphaFoldDB" id="A0A9X1F7E5"/>
<proteinExistence type="predicted"/>
<reference evidence="1" key="1">
    <citation type="submission" date="2021-04" db="EMBL/GenBank/DDBJ databases">
        <authorList>
            <person name="Pira H."/>
            <person name="Risdian C."/>
            <person name="Wink J."/>
        </authorList>
    </citation>
    <scope>NUCLEOTIDE SEQUENCE</scope>
    <source>
        <strain evidence="1">WHY3</strain>
    </source>
</reference>
<accession>A0A9X1F7E5</accession>
<dbReference type="Proteomes" id="UP001138894">
    <property type="component" value="Unassembled WGS sequence"/>
</dbReference>
<dbReference type="EMBL" id="JAGSPD010000004">
    <property type="protein sequence ID" value="MBV7268740.1"/>
    <property type="molecule type" value="Genomic_DNA"/>
</dbReference>
<dbReference type="RefSeq" id="WP_218545290.1">
    <property type="nucleotide sequence ID" value="NZ_JAGSPD010000004.1"/>
</dbReference>
<organism evidence="1 2">
    <name type="scientific">Winogradskyella luteola</name>
    <dbReference type="NCBI Taxonomy" id="2828330"/>
    <lineage>
        <taxon>Bacteria</taxon>
        <taxon>Pseudomonadati</taxon>
        <taxon>Bacteroidota</taxon>
        <taxon>Flavobacteriia</taxon>
        <taxon>Flavobacteriales</taxon>
        <taxon>Flavobacteriaceae</taxon>
        <taxon>Winogradskyella</taxon>
    </lineage>
</organism>
<comment type="caution">
    <text evidence="1">The sequence shown here is derived from an EMBL/GenBank/DDBJ whole genome shotgun (WGS) entry which is preliminary data.</text>
</comment>
<keyword evidence="1" id="KW-0645">Protease</keyword>
<gene>
    <name evidence="1" type="ORF">KCG49_05950</name>
</gene>
<keyword evidence="1" id="KW-0378">Hydrolase</keyword>
<name>A0A9X1F7E5_9FLAO</name>